<accession>A0A6S7KHH5</accession>
<keyword evidence="12" id="KW-1185">Reference proteome</keyword>
<dbReference type="AlphaFoldDB" id="A0A6S7KHH5"/>
<keyword evidence="8" id="KW-0804">Transcription</keyword>
<dbReference type="Pfam" id="PF00096">
    <property type="entry name" value="zf-C2H2"/>
    <property type="match status" value="4"/>
</dbReference>
<dbReference type="GO" id="GO:0003677">
    <property type="term" value="F:DNA binding"/>
    <property type="evidence" value="ECO:0007669"/>
    <property type="project" value="UniProtKB-KW"/>
</dbReference>
<dbReference type="Gene3D" id="3.30.160.60">
    <property type="entry name" value="Classic Zinc Finger"/>
    <property type="match status" value="3"/>
</dbReference>
<dbReference type="FunFam" id="3.30.160.60:FF:001228">
    <property type="entry name" value="Zinc finger protein 236"/>
    <property type="match status" value="1"/>
</dbReference>
<feature type="compositionally biased region" description="Polar residues" evidence="10">
    <location>
        <begin position="198"/>
        <end position="215"/>
    </location>
</feature>
<evidence type="ECO:0000313" key="12">
    <source>
        <dbReference type="Proteomes" id="UP001152795"/>
    </source>
</evidence>
<dbReference type="FunFam" id="3.30.160.60:FF:002460">
    <property type="entry name" value="Zgc:174574"/>
    <property type="match status" value="1"/>
</dbReference>
<evidence type="ECO:0000256" key="8">
    <source>
        <dbReference type="ARBA" id="ARBA00023163"/>
    </source>
</evidence>
<protein>
    <submittedName>
        <fullName evidence="11">Zinc finger and SCAN domain-containing 22</fullName>
    </submittedName>
</protein>
<keyword evidence="5" id="KW-0862">Zinc</keyword>
<dbReference type="PROSITE" id="PS00028">
    <property type="entry name" value="ZINC_FINGER_C2H2_1"/>
    <property type="match status" value="4"/>
</dbReference>
<name>A0A6S7KHH5_PARCT</name>
<dbReference type="OrthoDB" id="5988713at2759"/>
<organism evidence="11 12">
    <name type="scientific">Paramuricea clavata</name>
    <name type="common">Red gorgonian</name>
    <name type="synonym">Violescent sea-whip</name>
    <dbReference type="NCBI Taxonomy" id="317549"/>
    <lineage>
        <taxon>Eukaryota</taxon>
        <taxon>Metazoa</taxon>
        <taxon>Cnidaria</taxon>
        <taxon>Anthozoa</taxon>
        <taxon>Octocorallia</taxon>
        <taxon>Malacalcyonacea</taxon>
        <taxon>Plexauridae</taxon>
        <taxon>Paramuricea</taxon>
    </lineage>
</organism>
<keyword evidence="6" id="KW-0805">Transcription regulation</keyword>
<evidence type="ECO:0000256" key="6">
    <source>
        <dbReference type="ARBA" id="ARBA00023015"/>
    </source>
</evidence>
<evidence type="ECO:0000256" key="2">
    <source>
        <dbReference type="ARBA" id="ARBA00022723"/>
    </source>
</evidence>
<keyword evidence="7" id="KW-0238">DNA-binding</keyword>
<dbReference type="SUPFAM" id="SSF57667">
    <property type="entry name" value="beta-beta-alpha zinc fingers"/>
    <property type="match status" value="2"/>
</dbReference>
<comment type="caution">
    <text evidence="11">The sequence shown here is derived from an EMBL/GenBank/DDBJ whole genome shotgun (WGS) entry which is preliminary data.</text>
</comment>
<dbReference type="PANTHER" id="PTHR16515">
    <property type="entry name" value="PR DOMAIN ZINC FINGER PROTEIN"/>
    <property type="match status" value="1"/>
</dbReference>
<dbReference type="FunFam" id="3.30.160.60:FF:000100">
    <property type="entry name" value="Zinc finger 45-like"/>
    <property type="match status" value="1"/>
</dbReference>
<evidence type="ECO:0000256" key="9">
    <source>
        <dbReference type="ARBA" id="ARBA00023242"/>
    </source>
</evidence>
<evidence type="ECO:0000256" key="1">
    <source>
        <dbReference type="ARBA" id="ARBA00004123"/>
    </source>
</evidence>
<proteinExistence type="predicted"/>
<reference evidence="11" key="1">
    <citation type="submission" date="2020-04" db="EMBL/GenBank/DDBJ databases">
        <authorList>
            <person name="Alioto T."/>
            <person name="Alioto T."/>
            <person name="Gomez Garrido J."/>
        </authorList>
    </citation>
    <scope>NUCLEOTIDE SEQUENCE</scope>
    <source>
        <strain evidence="11">A484AB</strain>
    </source>
</reference>
<keyword evidence="4" id="KW-0863">Zinc-finger</keyword>
<evidence type="ECO:0000256" key="5">
    <source>
        <dbReference type="ARBA" id="ARBA00022833"/>
    </source>
</evidence>
<dbReference type="Proteomes" id="UP001152795">
    <property type="component" value="Unassembled WGS sequence"/>
</dbReference>
<dbReference type="GO" id="GO:0005634">
    <property type="term" value="C:nucleus"/>
    <property type="evidence" value="ECO:0007669"/>
    <property type="project" value="UniProtKB-SubCell"/>
</dbReference>
<evidence type="ECO:0000256" key="4">
    <source>
        <dbReference type="ARBA" id="ARBA00022771"/>
    </source>
</evidence>
<feature type="region of interest" description="Disordered" evidence="10">
    <location>
        <begin position="170"/>
        <end position="229"/>
    </location>
</feature>
<dbReference type="PROSITE" id="PS50157">
    <property type="entry name" value="ZINC_FINGER_C2H2_2"/>
    <property type="match status" value="4"/>
</dbReference>
<dbReference type="InterPro" id="IPR036236">
    <property type="entry name" value="Znf_C2H2_sf"/>
</dbReference>
<evidence type="ECO:0000256" key="3">
    <source>
        <dbReference type="ARBA" id="ARBA00022737"/>
    </source>
</evidence>
<evidence type="ECO:0000313" key="11">
    <source>
        <dbReference type="EMBL" id="CAB4019978.1"/>
    </source>
</evidence>
<keyword evidence="3" id="KW-0677">Repeat</keyword>
<comment type="subcellular location">
    <subcellularLocation>
        <location evidence="1">Nucleus</location>
    </subcellularLocation>
</comment>
<dbReference type="GO" id="GO:0008270">
    <property type="term" value="F:zinc ion binding"/>
    <property type="evidence" value="ECO:0007669"/>
    <property type="project" value="UniProtKB-KW"/>
</dbReference>
<keyword evidence="9" id="KW-0539">Nucleus</keyword>
<feature type="compositionally biased region" description="Basic residues" evidence="10">
    <location>
        <begin position="176"/>
        <end position="190"/>
    </location>
</feature>
<keyword evidence="2" id="KW-0479">Metal-binding</keyword>
<dbReference type="SMART" id="SM00355">
    <property type="entry name" value="ZnF_C2H2"/>
    <property type="match status" value="4"/>
</dbReference>
<dbReference type="InterPro" id="IPR050331">
    <property type="entry name" value="Zinc_finger"/>
</dbReference>
<dbReference type="PANTHER" id="PTHR16515:SF58">
    <property type="entry name" value="ZINC FINGER PROTEIN 22"/>
    <property type="match status" value="1"/>
</dbReference>
<dbReference type="GO" id="GO:0010468">
    <property type="term" value="P:regulation of gene expression"/>
    <property type="evidence" value="ECO:0007669"/>
    <property type="project" value="TreeGrafter"/>
</dbReference>
<sequence>MAQQHRENIWRDQFMSELENDDVNRQLCAVAADEMFESWSSETQEQILAEWNDWRRDENPGHSCDECGKTFTRSSDLKRHTKRVHTGERAFSCNHCDKSFARKDMLKRHEKVHSKEKVYECHRCHKKFARKDKLNRHMKMHERRGAEREYTCNECGEVFRNIFPFQTHQREFHQVGRGKRTKTPIGRTKRQRTDEPESPSSSTRVNEGVSTSTVVNEGPKEFPQDPLLPPSNLPSQLHRDHWRAIRTQQSRGNRVQDWYNYRLSSVNMGQLVADIDRIFEDQTTVFKLNLSFGFVLFNNETQQMQYHHPSANNRRVFDSPFQIKNREDLVQVLTKLRDHPIGRSVRLPKYVLENPATVSLDCDSNTSLPYEDKLCFFRCLAMHKGCHPKNLERDTHHFYEQYSEDDDFDGVTLEELPELQKLFELNIYVYRLTELHDEDEDKTSIVA</sequence>
<evidence type="ECO:0000256" key="7">
    <source>
        <dbReference type="ARBA" id="ARBA00023125"/>
    </source>
</evidence>
<gene>
    <name evidence="11" type="ORF">PACLA_8A065060</name>
</gene>
<dbReference type="EMBL" id="CACRXK020010721">
    <property type="protein sequence ID" value="CAB4019978.1"/>
    <property type="molecule type" value="Genomic_DNA"/>
</dbReference>
<dbReference type="InterPro" id="IPR013087">
    <property type="entry name" value="Znf_C2H2_type"/>
</dbReference>
<evidence type="ECO:0000256" key="10">
    <source>
        <dbReference type="SAM" id="MobiDB-lite"/>
    </source>
</evidence>